<sequence length="358" mass="40142">MVASTTLLAPMLSLIPLPIPSDQSVMFTHLSASGYAQGNEIYPLIMGKQGGYVSSDHAYTLNQGEVGVQYGDFSVSLFSRYEWYLKFNPDTMSIYAGSLEGTDLDLGREYQIMLDAEHLYSHGLRLGWSHDWSPRFTTYLSVSYLQAQDMLSGTLQGDAQRDVFGQYQGLLNLNYVYTDDVLFNRTTNAPKSDFGYSSDIGFNWQPSDHVFISAWVQDAFNAIRWNDLPRTQAYANSAISITDDQGNVSIRPIVFGVSDSENYTQHLPTKYYARTAFLYGNGALGVKGLYVDGLWLTDIEWFAHWTPQFSTQVSVNTQSHALGLKANWHGFYLGLRSDDLDYQAATHLELNTGFSIAL</sequence>
<comment type="caution">
    <text evidence="1">The sequence shown here is derived from an EMBL/GenBank/DDBJ whole genome shotgun (WGS) entry which is preliminary data.</text>
</comment>
<dbReference type="Proteomes" id="UP001589645">
    <property type="component" value="Unassembled WGS sequence"/>
</dbReference>
<evidence type="ECO:0000313" key="1">
    <source>
        <dbReference type="EMBL" id="MFB9136599.1"/>
    </source>
</evidence>
<gene>
    <name evidence="1" type="ORF">ACFFUV_16655</name>
</gene>
<protein>
    <submittedName>
        <fullName evidence="1">Uncharacterized protein</fullName>
    </submittedName>
</protein>
<evidence type="ECO:0000313" key="2">
    <source>
        <dbReference type="Proteomes" id="UP001589645"/>
    </source>
</evidence>
<organism evidence="1 2">
    <name type="scientific">Vibrio olivae</name>
    <dbReference type="NCBI Taxonomy" id="1243002"/>
    <lineage>
        <taxon>Bacteria</taxon>
        <taxon>Pseudomonadati</taxon>
        <taxon>Pseudomonadota</taxon>
        <taxon>Gammaproteobacteria</taxon>
        <taxon>Vibrionales</taxon>
        <taxon>Vibrionaceae</taxon>
        <taxon>Vibrio</taxon>
    </lineage>
</organism>
<dbReference type="RefSeq" id="WP_390194849.1">
    <property type="nucleotide sequence ID" value="NZ_JBHMEP010000006.1"/>
</dbReference>
<name>A0ABV5HQR7_9VIBR</name>
<proteinExistence type="predicted"/>
<dbReference type="EMBL" id="JBHMEP010000006">
    <property type="protein sequence ID" value="MFB9136599.1"/>
    <property type="molecule type" value="Genomic_DNA"/>
</dbReference>
<reference evidence="1 2" key="1">
    <citation type="submission" date="2024-09" db="EMBL/GenBank/DDBJ databases">
        <authorList>
            <person name="Sun Q."/>
            <person name="Mori K."/>
        </authorList>
    </citation>
    <scope>NUCLEOTIDE SEQUENCE [LARGE SCALE GENOMIC DNA]</scope>
    <source>
        <strain evidence="1 2">CECT 8064</strain>
    </source>
</reference>
<accession>A0ABV5HQR7</accession>
<keyword evidence="2" id="KW-1185">Reference proteome</keyword>